<dbReference type="OrthoDB" id="9796999at2"/>
<evidence type="ECO:0000313" key="2">
    <source>
        <dbReference type="Proteomes" id="UP000253919"/>
    </source>
</evidence>
<dbReference type="EMBL" id="QASA01000001">
    <property type="protein sequence ID" value="RDC62422.1"/>
    <property type="molecule type" value="Genomic_DNA"/>
</dbReference>
<proteinExistence type="predicted"/>
<dbReference type="AlphaFoldDB" id="A0A369QDC4"/>
<evidence type="ECO:0008006" key="3">
    <source>
        <dbReference type="Google" id="ProtNLM"/>
    </source>
</evidence>
<protein>
    <recommendedName>
        <fullName evidence="3">Bacteriocin-protection protein, YdeI/OmpD-associated family</fullName>
    </recommendedName>
</protein>
<gene>
    <name evidence="1" type="ORF">AHMF7616_01016</name>
</gene>
<sequence>MQKKDIATFCPASQKDWRQWLVDNHQSKQAVGLIFYKKKSGMPTISWSHAVDEALCFGWIDSKKIALDQDKFMQFFTQRKPNGTWSKVNKEKIKHLIGKGLMTPAGFASIDRAKQNGSWTILDEVEKLIIPLDLAKEFETKKGSQDFFLRLSKSVRKALLQRLAVAKLPVTRQKRMAEIADLVSQKLETEKLDKPSQLKRK</sequence>
<dbReference type="Pfam" id="PF13376">
    <property type="entry name" value="OmdA"/>
    <property type="match status" value="1"/>
</dbReference>
<reference evidence="1 2" key="1">
    <citation type="submission" date="2018-04" db="EMBL/GenBank/DDBJ databases">
        <title>Adhaeribacter sp. HMF7616 genome sequencing and assembly.</title>
        <authorList>
            <person name="Kang H."/>
            <person name="Kang J."/>
            <person name="Cha I."/>
            <person name="Kim H."/>
            <person name="Joh K."/>
        </authorList>
    </citation>
    <scope>NUCLEOTIDE SEQUENCE [LARGE SCALE GENOMIC DNA]</scope>
    <source>
        <strain evidence="1 2">HMF7616</strain>
    </source>
</reference>
<comment type="caution">
    <text evidence="1">The sequence shown here is derived from an EMBL/GenBank/DDBJ whole genome shotgun (WGS) entry which is preliminary data.</text>
</comment>
<evidence type="ECO:0000313" key="1">
    <source>
        <dbReference type="EMBL" id="RDC62422.1"/>
    </source>
</evidence>
<dbReference type="RefSeq" id="WP_115371867.1">
    <property type="nucleotide sequence ID" value="NZ_QASA01000001.1"/>
</dbReference>
<keyword evidence="2" id="KW-1185">Reference proteome</keyword>
<name>A0A369QDC4_9BACT</name>
<dbReference type="Proteomes" id="UP000253919">
    <property type="component" value="Unassembled WGS sequence"/>
</dbReference>
<organism evidence="1 2">
    <name type="scientific">Adhaeribacter pallidiroseus</name>
    <dbReference type="NCBI Taxonomy" id="2072847"/>
    <lineage>
        <taxon>Bacteria</taxon>
        <taxon>Pseudomonadati</taxon>
        <taxon>Bacteroidota</taxon>
        <taxon>Cytophagia</taxon>
        <taxon>Cytophagales</taxon>
        <taxon>Hymenobacteraceae</taxon>
        <taxon>Adhaeribacter</taxon>
    </lineage>
</organism>
<accession>A0A369QDC4</accession>